<dbReference type="Gene3D" id="1.20.120.450">
    <property type="entry name" value="dinb family like domain"/>
    <property type="match status" value="1"/>
</dbReference>
<reference evidence="4 5" key="1">
    <citation type="submission" date="2018-02" db="EMBL/GenBank/DDBJ databases">
        <title>Whole genome sequencing of endophytic bacterium.</title>
        <authorList>
            <person name="Eedara R."/>
            <person name="Podile A.R."/>
        </authorList>
    </citation>
    <scope>NUCLEOTIDE SEQUENCE [LARGE SCALE GENOMIC DNA]</scope>
    <source>
        <strain evidence="4 5">RP1T</strain>
    </source>
</reference>
<feature type="binding site" evidence="3">
    <location>
        <position position="50"/>
    </location>
    <ligand>
        <name>a divalent metal cation</name>
        <dbReference type="ChEBI" id="CHEBI:60240"/>
    </ligand>
</feature>
<comment type="similarity">
    <text evidence="1">Belongs to the DinB family.</text>
</comment>
<dbReference type="GO" id="GO:0046872">
    <property type="term" value="F:metal ion binding"/>
    <property type="evidence" value="ECO:0007669"/>
    <property type="project" value="UniProtKB-KW"/>
</dbReference>
<dbReference type="Pfam" id="PF05163">
    <property type="entry name" value="DinB"/>
    <property type="match status" value="1"/>
</dbReference>
<dbReference type="EMBL" id="PUEJ01000002">
    <property type="protein sequence ID" value="PRH88482.1"/>
    <property type="molecule type" value="Genomic_DNA"/>
</dbReference>
<dbReference type="PANTHER" id="PTHR37302">
    <property type="entry name" value="SLR1116 PROTEIN"/>
    <property type="match status" value="1"/>
</dbReference>
<protein>
    <submittedName>
        <fullName evidence="4">Damage-inducible protein DinB</fullName>
    </submittedName>
</protein>
<accession>A0A2S9QGN4</accession>
<name>A0A2S9QGN4_9HYPH</name>
<dbReference type="AlphaFoldDB" id="A0A2S9QGN4"/>
<evidence type="ECO:0000313" key="5">
    <source>
        <dbReference type="Proteomes" id="UP000237682"/>
    </source>
</evidence>
<evidence type="ECO:0000256" key="2">
    <source>
        <dbReference type="ARBA" id="ARBA00022723"/>
    </source>
</evidence>
<gene>
    <name evidence="4" type="ORF">C5L14_04355</name>
</gene>
<evidence type="ECO:0000256" key="1">
    <source>
        <dbReference type="ARBA" id="ARBA00008635"/>
    </source>
</evidence>
<keyword evidence="2 3" id="KW-0479">Metal-binding</keyword>
<feature type="binding site" evidence="3">
    <location>
        <position position="141"/>
    </location>
    <ligand>
        <name>a divalent metal cation</name>
        <dbReference type="ChEBI" id="CHEBI:60240"/>
    </ligand>
</feature>
<feature type="binding site" evidence="3">
    <location>
        <position position="137"/>
    </location>
    <ligand>
        <name>a divalent metal cation</name>
        <dbReference type="ChEBI" id="CHEBI:60240"/>
    </ligand>
</feature>
<dbReference type="RefSeq" id="WP_105860833.1">
    <property type="nucleotide sequence ID" value="NZ_PUEJ01000002.1"/>
</dbReference>
<comment type="caution">
    <text evidence="4">The sequence shown here is derived from an EMBL/GenBank/DDBJ whole genome shotgun (WGS) entry which is preliminary data.</text>
</comment>
<dbReference type="SUPFAM" id="SSF109854">
    <property type="entry name" value="DinB/YfiT-like putative metalloenzymes"/>
    <property type="match status" value="1"/>
</dbReference>
<proteinExistence type="inferred from homology"/>
<dbReference type="InterPro" id="IPR034660">
    <property type="entry name" value="DinB/YfiT-like"/>
</dbReference>
<dbReference type="Proteomes" id="UP000237682">
    <property type="component" value="Unassembled WGS sequence"/>
</dbReference>
<keyword evidence="5" id="KW-1185">Reference proteome</keyword>
<dbReference type="PANTHER" id="PTHR37302:SF1">
    <property type="entry name" value="PROTEIN DINB"/>
    <property type="match status" value="1"/>
</dbReference>
<organism evidence="4 5">
    <name type="scientific">Labrys okinawensis</name>
    <dbReference type="NCBI Taxonomy" id="346911"/>
    <lineage>
        <taxon>Bacteria</taxon>
        <taxon>Pseudomonadati</taxon>
        <taxon>Pseudomonadota</taxon>
        <taxon>Alphaproteobacteria</taxon>
        <taxon>Hyphomicrobiales</taxon>
        <taxon>Xanthobacteraceae</taxon>
        <taxon>Labrys</taxon>
    </lineage>
</organism>
<sequence length="165" mass="18787">MISAAYCRLMARYNTWQNTSLVTAADGLTHQDRWKDRGAFFRSIAATLNHLYWADALILQRLKGNEHPEDHIEHSLTSPSDWDEFKTLRSRRDEEIEAWAARLLDADLAGMVAWRPGEGSTRVEKPRALCVMQLFNHQTHHRGQIHAMLTAAGTLPGPTDLEMLP</sequence>
<dbReference type="InterPro" id="IPR007837">
    <property type="entry name" value="DinB"/>
</dbReference>
<evidence type="ECO:0000313" key="4">
    <source>
        <dbReference type="EMBL" id="PRH88482.1"/>
    </source>
</evidence>
<dbReference type="OrthoDB" id="9807509at2"/>
<evidence type="ECO:0000256" key="3">
    <source>
        <dbReference type="PIRSR" id="PIRSR607837-1"/>
    </source>
</evidence>